<proteinExistence type="predicted"/>
<dbReference type="EMBL" id="CM044704">
    <property type="protein sequence ID" value="KAI5669938.1"/>
    <property type="molecule type" value="Genomic_DNA"/>
</dbReference>
<reference evidence="2" key="1">
    <citation type="journal article" date="2023" name="Nat. Plants">
        <title>Single-cell RNA sequencing provides a high-resolution roadmap for understanding the multicellular compartmentation of specialized metabolism.</title>
        <authorList>
            <person name="Sun S."/>
            <person name="Shen X."/>
            <person name="Li Y."/>
            <person name="Li Y."/>
            <person name="Wang S."/>
            <person name="Li R."/>
            <person name="Zhang H."/>
            <person name="Shen G."/>
            <person name="Guo B."/>
            <person name="Wei J."/>
            <person name="Xu J."/>
            <person name="St-Pierre B."/>
            <person name="Chen S."/>
            <person name="Sun C."/>
        </authorList>
    </citation>
    <scope>NUCLEOTIDE SEQUENCE [LARGE SCALE GENOMIC DNA]</scope>
</reference>
<sequence>MFSKATTHNAEDIKKVLEYDSARSGHEWDGVVYSFEYTLVIRTGTSDQMNPTFAIFQRRKRDLPFLFLRHQAIIQDFDLFNSLRVLPLTLTGSPAMDGDEHEFLPPSVGGLMINLFYPTCLGLFSNSGLNFIMGRVKLPISRILNNTNRQVTYSKRRNGILKKAYEIAVLCDIDIALIMISPSGRISFFSGTRRIEDVMLQYFHLSDEEKELDQDSEGLVNDRECVISTLMRLKAEAGVSQSPRHLSSHTEGYRKEIINLQHQLEMAKEQLRVLEPDPQRFTSLNELESCEELLSKTLSIIEQRKKTLLNNHASSYQETVEQIQSVVRYIMNAQAERTPSTLMNPEFSSWPDDGNKHVMNGPNSIHVVSDASPIFQENQSSATVVGSGSQPSADHADKQNAEDCQMRSINEECLQQWHNPADVYPSLVPQGMPLSLNEIDSSTAASITPVLQHNQVESPSQLP</sequence>
<evidence type="ECO:0000313" key="1">
    <source>
        <dbReference type="EMBL" id="KAI5669938.1"/>
    </source>
</evidence>
<gene>
    <name evidence="1" type="ORF">M9H77_19791</name>
</gene>
<evidence type="ECO:0000313" key="2">
    <source>
        <dbReference type="Proteomes" id="UP001060085"/>
    </source>
</evidence>
<keyword evidence="2" id="KW-1185">Reference proteome</keyword>
<organism evidence="1 2">
    <name type="scientific">Catharanthus roseus</name>
    <name type="common">Madagascar periwinkle</name>
    <name type="synonym">Vinca rosea</name>
    <dbReference type="NCBI Taxonomy" id="4058"/>
    <lineage>
        <taxon>Eukaryota</taxon>
        <taxon>Viridiplantae</taxon>
        <taxon>Streptophyta</taxon>
        <taxon>Embryophyta</taxon>
        <taxon>Tracheophyta</taxon>
        <taxon>Spermatophyta</taxon>
        <taxon>Magnoliopsida</taxon>
        <taxon>eudicotyledons</taxon>
        <taxon>Gunneridae</taxon>
        <taxon>Pentapetalae</taxon>
        <taxon>asterids</taxon>
        <taxon>lamiids</taxon>
        <taxon>Gentianales</taxon>
        <taxon>Apocynaceae</taxon>
        <taxon>Rauvolfioideae</taxon>
        <taxon>Vinceae</taxon>
        <taxon>Catharanthinae</taxon>
        <taxon>Catharanthus</taxon>
    </lineage>
</organism>
<protein>
    <submittedName>
        <fullName evidence="1">Uncharacterized protein</fullName>
    </submittedName>
</protein>
<dbReference type="Proteomes" id="UP001060085">
    <property type="component" value="Linkage Group LG04"/>
</dbReference>
<comment type="caution">
    <text evidence="1">The sequence shown here is derived from an EMBL/GenBank/DDBJ whole genome shotgun (WGS) entry which is preliminary data.</text>
</comment>
<accession>A0ACC0BBK6</accession>
<name>A0ACC0BBK6_CATRO</name>